<evidence type="ECO:0000313" key="2">
    <source>
        <dbReference type="Proteomes" id="UP000217790"/>
    </source>
</evidence>
<dbReference type="STRING" id="47427.A0A2H3DAX3"/>
<dbReference type="EMBL" id="KZ293691">
    <property type="protein sequence ID" value="PBK85423.1"/>
    <property type="molecule type" value="Genomic_DNA"/>
</dbReference>
<proteinExistence type="predicted"/>
<organism evidence="1 2">
    <name type="scientific">Armillaria gallica</name>
    <name type="common">Bulbous honey fungus</name>
    <name type="synonym">Armillaria bulbosa</name>
    <dbReference type="NCBI Taxonomy" id="47427"/>
    <lineage>
        <taxon>Eukaryota</taxon>
        <taxon>Fungi</taxon>
        <taxon>Dikarya</taxon>
        <taxon>Basidiomycota</taxon>
        <taxon>Agaricomycotina</taxon>
        <taxon>Agaricomycetes</taxon>
        <taxon>Agaricomycetidae</taxon>
        <taxon>Agaricales</taxon>
        <taxon>Marasmiineae</taxon>
        <taxon>Physalacriaceae</taxon>
        <taxon>Armillaria</taxon>
    </lineage>
</organism>
<name>A0A2H3DAX3_ARMGA</name>
<gene>
    <name evidence="1" type="ORF">ARMGADRAFT_942029</name>
</gene>
<feature type="non-terminal residue" evidence="1">
    <location>
        <position position="1"/>
    </location>
</feature>
<protein>
    <submittedName>
        <fullName evidence="1">Uncharacterized protein</fullName>
    </submittedName>
</protein>
<sequence length="90" mass="9532">APSSDAIVCAICLGIHGNLKFCRSTTLWNGGAARCLRTANGSMVNKAGDPICLDWNRPIGCKRSHPSRHECSGCGSSTHGAFHCAYAQKK</sequence>
<dbReference type="AlphaFoldDB" id="A0A2H3DAX3"/>
<dbReference type="OMA" id="HPARHEC"/>
<accession>A0A2H3DAX3</accession>
<dbReference type="OrthoDB" id="2898639at2759"/>
<keyword evidence="2" id="KW-1185">Reference proteome</keyword>
<dbReference type="Proteomes" id="UP000217790">
    <property type="component" value="Unassembled WGS sequence"/>
</dbReference>
<evidence type="ECO:0000313" key="1">
    <source>
        <dbReference type="EMBL" id="PBK85423.1"/>
    </source>
</evidence>
<dbReference type="InParanoid" id="A0A2H3DAX3"/>
<reference evidence="2" key="1">
    <citation type="journal article" date="2017" name="Nat. Ecol. Evol.">
        <title>Genome expansion and lineage-specific genetic innovations in the forest pathogenic fungi Armillaria.</title>
        <authorList>
            <person name="Sipos G."/>
            <person name="Prasanna A.N."/>
            <person name="Walter M.C."/>
            <person name="O'Connor E."/>
            <person name="Balint B."/>
            <person name="Krizsan K."/>
            <person name="Kiss B."/>
            <person name="Hess J."/>
            <person name="Varga T."/>
            <person name="Slot J."/>
            <person name="Riley R."/>
            <person name="Boka B."/>
            <person name="Rigling D."/>
            <person name="Barry K."/>
            <person name="Lee J."/>
            <person name="Mihaltcheva S."/>
            <person name="LaButti K."/>
            <person name="Lipzen A."/>
            <person name="Waldron R."/>
            <person name="Moloney N.M."/>
            <person name="Sperisen C."/>
            <person name="Kredics L."/>
            <person name="Vagvoelgyi C."/>
            <person name="Patrignani A."/>
            <person name="Fitzpatrick D."/>
            <person name="Nagy I."/>
            <person name="Doyle S."/>
            <person name="Anderson J.B."/>
            <person name="Grigoriev I.V."/>
            <person name="Gueldener U."/>
            <person name="Muensterkoetter M."/>
            <person name="Nagy L.G."/>
        </authorList>
    </citation>
    <scope>NUCLEOTIDE SEQUENCE [LARGE SCALE GENOMIC DNA]</scope>
    <source>
        <strain evidence="2">Ar21-2</strain>
    </source>
</reference>